<dbReference type="SUPFAM" id="SSF54909">
    <property type="entry name" value="Dimeric alpha+beta barrel"/>
    <property type="match status" value="1"/>
</dbReference>
<keyword evidence="3" id="KW-1185">Reference proteome</keyword>
<dbReference type="RefSeq" id="XP_016634761.1">
    <property type="nucleotide sequence ID" value="XM_016773815.1"/>
</dbReference>
<dbReference type="GO" id="GO:0005829">
    <property type="term" value="C:cytosol"/>
    <property type="evidence" value="ECO:0007669"/>
    <property type="project" value="TreeGrafter"/>
</dbReference>
<accession>A0A0D2KV67</accession>
<dbReference type="PROSITE" id="PS51725">
    <property type="entry name" value="ABM"/>
    <property type="match status" value="1"/>
</dbReference>
<dbReference type="Gene3D" id="3.30.70.100">
    <property type="match status" value="1"/>
</dbReference>
<gene>
    <name evidence="2" type="ORF">Z520_03302</name>
</gene>
<dbReference type="Proteomes" id="UP000053411">
    <property type="component" value="Unassembled WGS sequence"/>
</dbReference>
<dbReference type="Pfam" id="PF03992">
    <property type="entry name" value="ABM"/>
    <property type="match status" value="1"/>
</dbReference>
<dbReference type="EMBL" id="KN848066">
    <property type="protein sequence ID" value="KIY00639.1"/>
    <property type="molecule type" value="Genomic_DNA"/>
</dbReference>
<reference evidence="2 3" key="1">
    <citation type="submission" date="2015-01" db="EMBL/GenBank/DDBJ databases">
        <title>The Genome Sequence of Fonsecaea multimorphosa CBS 102226.</title>
        <authorList>
            <consortium name="The Broad Institute Genomics Platform"/>
            <person name="Cuomo C."/>
            <person name="de Hoog S."/>
            <person name="Gorbushina A."/>
            <person name="Stielow B."/>
            <person name="Teixiera M."/>
            <person name="Abouelleil A."/>
            <person name="Chapman S.B."/>
            <person name="Priest M."/>
            <person name="Young S.K."/>
            <person name="Wortman J."/>
            <person name="Nusbaum C."/>
            <person name="Birren B."/>
        </authorList>
    </citation>
    <scope>NUCLEOTIDE SEQUENCE [LARGE SCALE GENOMIC DNA]</scope>
    <source>
        <strain evidence="2 3">CBS 102226</strain>
    </source>
</reference>
<evidence type="ECO:0000259" key="1">
    <source>
        <dbReference type="PROSITE" id="PS51725"/>
    </source>
</evidence>
<dbReference type="AlphaFoldDB" id="A0A0D2KV67"/>
<dbReference type="PANTHER" id="PTHR33336:SF3">
    <property type="entry name" value="ABM DOMAIN-CONTAINING PROTEIN"/>
    <property type="match status" value="1"/>
</dbReference>
<name>A0A0D2KV67_9EURO</name>
<protein>
    <recommendedName>
        <fullName evidence="1">ABM domain-containing protein</fullName>
    </recommendedName>
</protein>
<evidence type="ECO:0000313" key="3">
    <source>
        <dbReference type="Proteomes" id="UP000053411"/>
    </source>
</evidence>
<sequence length="105" mass="12155">MNLPPIPEDEFVVYADVYAKEGHADELERLIRILIRMVESEPGTLEYVISRDHDEPNHFFVFERYSGREAFDKHCATQEYQNGSSGRPTTAQDFEAIEAHLRVVL</sequence>
<dbReference type="InterPro" id="IPR050744">
    <property type="entry name" value="AI-2_Isomerase_LsrG"/>
</dbReference>
<dbReference type="STRING" id="1442371.A0A0D2KV67"/>
<dbReference type="GeneID" id="27709048"/>
<dbReference type="GO" id="GO:0016491">
    <property type="term" value="F:oxidoreductase activity"/>
    <property type="evidence" value="ECO:0007669"/>
    <property type="project" value="TreeGrafter"/>
</dbReference>
<dbReference type="VEuPathDB" id="FungiDB:Z520_03302"/>
<proteinExistence type="predicted"/>
<dbReference type="InterPro" id="IPR007138">
    <property type="entry name" value="ABM_dom"/>
</dbReference>
<feature type="domain" description="ABM" evidence="1">
    <location>
        <begin position="11"/>
        <end position="99"/>
    </location>
</feature>
<dbReference type="OrthoDB" id="4641034at2759"/>
<evidence type="ECO:0000313" key="2">
    <source>
        <dbReference type="EMBL" id="KIY00639.1"/>
    </source>
</evidence>
<dbReference type="PANTHER" id="PTHR33336">
    <property type="entry name" value="QUINOL MONOOXYGENASE YGIN-RELATED"/>
    <property type="match status" value="1"/>
</dbReference>
<organism evidence="2 3">
    <name type="scientific">Fonsecaea multimorphosa CBS 102226</name>
    <dbReference type="NCBI Taxonomy" id="1442371"/>
    <lineage>
        <taxon>Eukaryota</taxon>
        <taxon>Fungi</taxon>
        <taxon>Dikarya</taxon>
        <taxon>Ascomycota</taxon>
        <taxon>Pezizomycotina</taxon>
        <taxon>Eurotiomycetes</taxon>
        <taxon>Chaetothyriomycetidae</taxon>
        <taxon>Chaetothyriales</taxon>
        <taxon>Herpotrichiellaceae</taxon>
        <taxon>Fonsecaea</taxon>
    </lineage>
</organism>
<dbReference type="InterPro" id="IPR011008">
    <property type="entry name" value="Dimeric_a/b-barrel"/>
</dbReference>